<dbReference type="AlphaFoldDB" id="A0A1E7FLI8"/>
<dbReference type="InParanoid" id="A0A1E7FLI8"/>
<sequence>MDFALKTILGDLSLSGGATQQADTAVQEDNNNNDQVVQRLQIQEEGNASSSSSIKKLKMLNSGLFPNHRDPVLIYKAPSQDDSDDDTASTVDMDDDDEDEFPISPCPSPHTSSTRSPSSFLRRRNSSSKKYSDPSTRRSVRFEDEIVTSVYTRPTTTKDDKYYLHYDEYDYMDFKLEYRDDLLQASGRRTSSTLRRRRGSNNSNTSSSLYYKKSGSRKVSFKRDVVDSIHPVLDLKSRQKIHSDLFYSQNEMRTFLDEFVTSLQQDNKQQTTTTTTLST</sequence>
<feature type="region of interest" description="Disordered" evidence="1">
    <location>
        <begin position="189"/>
        <end position="210"/>
    </location>
</feature>
<dbReference type="OrthoDB" id="53464at2759"/>
<dbReference type="EMBL" id="KV784356">
    <property type="protein sequence ID" value="OEU18994.1"/>
    <property type="molecule type" value="Genomic_DNA"/>
</dbReference>
<feature type="compositionally biased region" description="Low complexity" evidence="1">
    <location>
        <begin position="200"/>
        <end position="209"/>
    </location>
</feature>
<evidence type="ECO:0000313" key="2">
    <source>
        <dbReference type="EMBL" id="OEU18994.1"/>
    </source>
</evidence>
<dbReference type="KEGG" id="fcy:FRACYDRAFT_237285"/>
<feature type="compositionally biased region" description="Low complexity" evidence="1">
    <location>
        <begin position="109"/>
        <end position="119"/>
    </location>
</feature>
<organism evidence="2 3">
    <name type="scientific">Fragilariopsis cylindrus CCMP1102</name>
    <dbReference type="NCBI Taxonomy" id="635003"/>
    <lineage>
        <taxon>Eukaryota</taxon>
        <taxon>Sar</taxon>
        <taxon>Stramenopiles</taxon>
        <taxon>Ochrophyta</taxon>
        <taxon>Bacillariophyta</taxon>
        <taxon>Bacillariophyceae</taxon>
        <taxon>Bacillariophycidae</taxon>
        <taxon>Bacillariales</taxon>
        <taxon>Bacillariaceae</taxon>
        <taxon>Fragilariopsis</taxon>
    </lineage>
</organism>
<proteinExistence type="predicted"/>
<feature type="region of interest" description="Disordered" evidence="1">
    <location>
        <begin position="75"/>
        <end position="138"/>
    </location>
</feature>
<evidence type="ECO:0000256" key="1">
    <source>
        <dbReference type="SAM" id="MobiDB-lite"/>
    </source>
</evidence>
<gene>
    <name evidence="2" type="ORF">FRACYDRAFT_237285</name>
</gene>
<protein>
    <submittedName>
        <fullName evidence="2">Uncharacterized protein</fullName>
    </submittedName>
</protein>
<evidence type="ECO:0000313" key="3">
    <source>
        <dbReference type="Proteomes" id="UP000095751"/>
    </source>
</evidence>
<keyword evidence="3" id="KW-1185">Reference proteome</keyword>
<reference evidence="2 3" key="1">
    <citation type="submission" date="2016-09" db="EMBL/GenBank/DDBJ databases">
        <title>Extensive genetic diversity and differential bi-allelic expression allows diatom success in the polar Southern Ocean.</title>
        <authorList>
            <consortium name="DOE Joint Genome Institute"/>
            <person name="Mock T."/>
            <person name="Otillar R.P."/>
            <person name="Strauss J."/>
            <person name="Dupont C."/>
            <person name="Frickenhaus S."/>
            <person name="Maumus F."/>
            <person name="Mcmullan M."/>
            <person name="Sanges R."/>
            <person name="Schmutz J."/>
            <person name="Toseland A."/>
            <person name="Valas R."/>
            <person name="Veluchamy A."/>
            <person name="Ward B.J."/>
            <person name="Allen A."/>
            <person name="Barry K."/>
            <person name="Falciatore A."/>
            <person name="Ferrante M."/>
            <person name="Fortunato A.E."/>
            <person name="Gloeckner G."/>
            <person name="Gruber A."/>
            <person name="Hipkin R."/>
            <person name="Janech M."/>
            <person name="Kroth P."/>
            <person name="Leese F."/>
            <person name="Lindquist E."/>
            <person name="Lyon B.R."/>
            <person name="Martin J."/>
            <person name="Mayer C."/>
            <person name="Parker M."/>
            <person name="Quesneville H."/>
            <person name="Raymond J."/>
            <person name="Uhlig C."/>
            <person name="Valentin K.U."/>
            <person name="Worden A.Z."/>
            <person name="Armbrust E.V."/>
            <person name="Bowler C."/>
            <person name="Green B."/>
            <person name="Moulton V."/>
            <person name="Van Oosterhout C."/>
            <person name="Grigoriev I."/>
        </authorList>
    </citation>
    <scope>NUCLEOTIDE SEQUENCE [LARGE SCALE GENOMIC DNA]</scope>
    <source>
        <strain evidence="2 3">CCMP1102</strain>
    </source>
</reference>
<name>A0A1E7FLI8_9STRA</name>
<feature type="compositionally biased region" description="Acidic residues" evidence="1">
    <location>
        <begin position="81"/>
        <end position="101"/>
    </location>
</feature>
<accession>A0A1E7FLI8</accession>
<dbReference type="Proteomes" id="UP000095751">
    <property type="component" value="Unassembled WGS sequence"/>
</dbReference>